<dbReference type="InterPro" id="IPR008995">
    <property type="entry name" value="Mo/tungstate-bd_C_term_dom"/>
</dbReference>
<protein>
    <submittedName>
        <fullName evidence="7">Molybdenum-dependent transcriptional regulator</fullName>
    </submittedName>
</protein>
<evidence type="ECO:0000256" key="2">
    <source>
        <dbReference type="ARBA" id="ARBA00022448"/>
    </source>
</evidence>
<dbReference type="InterPro" id="IPR036388">
    <property type="entry name" value="WH-like_DNA-bd_sf"/>
</dbReference>
<evidence type="ECO:0000313" key="7">
    <source>
        <dbReference type="EMBL" id="OPA81764.1"/>
    </source>
</evidence>
<dbReference type="RefSeq" id="WP_069637982.1">
    <property type="nucleotide sequence ID" value="NZ_CP012548.1"/>
</dbReference>
<evidence type="ECO:0000259" key="6">
    <source>
        <dbReference type="PROSITE" id="PS51866"/>
    </source>
</evidence>
<evidence type="ECO:0000256" key="1">
    <source>
        <dbReference type="ARBA" id="ARBA00008110"/>
    </source>
</evidence>
<dbReference type="InterPro" id="IPR004606">
    <property type="entry name" value="Mop_domain"/>
</dbReference>
<evidence type="ECO:0000256" key="5">
    <source>
        <dbReference type="PIRNR" id="PIRNR005763"/>
    </source>
</evidence>
<dbReference type="EMBL" id="MCRK01000012">
    <property type="protein sequence ID" value="OPA81764.1"/>
    <property type="molecule type" value="Genomic_DNA"/>
</dbReference>
<reference evidence="7 8" key="1">
    <citation type="submission" date="2016-08" db="EMBL/GenBank/DDBJ databases">
        <title>Campylobacter species from sea mammals.</title>
        <authorList>
            <person name="Gilbert M.J."/>
            <person name="Byrne B.A."/>
            <person name="Zomer A.L."/>
            <person name="Wagenaar J.A."/>
        </authorList>
    </citation>
    <scope>NUCLEOTIDE SEQUENCE [LARGE SCALE GENOMIC DNA]</scope>
    <source>
        <strain evidence="7 8">1105248</strain>
    </source>
</reference>
<evidence type="ECO:0000256" key="4">
    <source>
        <dbReference type="ARBA" id="ARBA00022737"/>
    </source>
</evidence>
<dbReference type="InterPro" id="IPR051815">
    <property type="entry name" value="Molybdate_resp_trans_reg"/>
</dbReference>
<dbReference type="GO" id="GO:0015689">
    <property type="term" value="P:molybdate ion transport"/>
    <property type="evidence" value="ECO:0007669"/>
    <property type="project" value="UniProtKB-UniRule"/>
</dbReference>
<dbReference type="Pfam" id="PF00126">
    <property type="entry name" value="HTH_1"/>
    <property type="match status" value="1"/>
</dbReference>
<dbReference type="SUPFAM" id="SSF46785">
    <property type="entry name" value="Winged helix' DNA-binding domain"/>
    <property type="match status" value="1"/>
</dbReference>
<dbReference type="InterPro" id="IPR005116">
    <property type="entry name" value="Transp-assoc_OB_typ1"/>
</dbReference>
<evidence type="ECO:0000256" key="3">
    <source>
        <dbReference type="ARBA" id="ARBA00022505"/>
    </source>
</evidence>
<dbReference type="InterPro" id="IPR000847">
    <property type="entry name" value="LysR_HTH_N"/>
</dbReference>
<comment type="similarity">
    <text evidence="1 5">Belongs to the ModE family.</text>
</comment>
<dbReference type="SUPFAM" id="SSF50331">
    <property type="entry name" value="MOP-like"/>
    <property type="match status" value="2"/>
</dbReference>
<dbReference type="PANTHER" id="PTHR30432:SF1">
    <property type="entry name" value="DNA-BINDING TRANSCRIPTIONAL DUAL REGULATOR MODE"/>
    <property type="match status" value="1"/>
</dbReference>
<organism evidence="7 8">
    <name type="scientific">Campylobacter pinnipediorum subsp. pinnipediorum</name>
    <dbReference type="NCBI Taxonomy" id="1660067"/>
    <lineage>
        <taxon>Bacteria</taxon>
        <taxon>Pseudomonadati</taxon>
        <taxon>Campylobacterota</taxon>
        <taxon>Epsilonproteobacteria</taxon>
        <taxon>Campylobacterales</taxon>
        <taxon>Campylobacteraceae</taxon>
        <taxon>Campylobacter</taxon>
    </lineage>
</organism>
<dbReference type="GO" id="GO:0003700">
    <property type="term" value="F:DNA-binding transcription factor activity"/>
    <property type="evidence" value="ECO:0007669"/>
    <property type="project" value="InterPro"/>
</dbReference>
<comment type="caution">
    <text evidence="7">The sequence shown here is derived from an EMBL/GenBank/DDBJ whole genome shotgun (WGS) entry which is preliminary data.</text>
</comment>
<dbReference type="InterPro" id="IPR016462">
    <property type="entry name" value="ModE"/>
</dbReference>
<dbReference type="PROSITE" id="PS51866">
    <property type="entry name" value="MOP"/>
    <property type="match status" value="1"/>
</dbReference>
<dbReference type="PIRSF" id="PIRSF005763">
    <property type="entry name" value="Txn_reg_ModE"/>
    <property type="match status" value="1"/>
</dbReference>
<keyword evidence="3 5" id="KW-0500">Molybdenum</keyword>
<dbReference type="InterPro" id="IPR036390">
    <property type="entry name" value="WH_DNA-bd_sf"/>
</dbReference>
<name>A0AAX0LC34_9BACT</name>
<dbReference type="PANTHER" id="PTHR30432">
    <property type="entry name" value="TRANSCRIPTIONAL REGULATOR MODE"/>
    <property type="match status" value="1"/>
</dbReference>
<gene>
    <name evidence="7" type="ORF">BFG04_01080</name>
</gene>
<dbReference type="Proteomes" id="UP000189728">
    <property type="component" value="Unassembled WGS sequence"/>
</dbReference>
<feature type="domain" description="Mop" evidence="6">
    <location>
        <begin position="123"/>
        <end position="189"/>
    </location>
</feature>
<keyword evidence="4" id="KW-0677">Repeat</keyword>
<sequence length="261" mass="28670">MKASIDLEIFLGDNISVLQKHIKLLKAIDSTKSITKAAQTIGISYKNAWDSIDILNSKSDKPLVSRANGKKKNSGTELTEYGHKMIEIYEKLLGLQNDFLTKVCENLDISNSEIINFSRLSNNLSARNQLNCEIVEIKSGAVSSQIFAKLSNDDIMHSNITLESEKNLNLVVGKKVVFIFKAPCVSLIKTDEIIKDDNTNQLNGEVVSVKVGSKNADVIMRLSDYQNLSAIVAKDVVMDLKIGVGDKLKALVKSSDIIIGV</sequence>
<dbReference type="GO" id="GO:0030151">
    <property type="term" value="F:molybdenum ion binding"/>
    <property type="evidence" value="ECO:0007669"/>
    <property type="project" value="UniProtKB-UniRule"/>
</dbReference>
<keyword evidence="2 5" id="KW-0813">Transport</keyword>
<dbReference type="Pfam" id="PF03459">
    <property type="entry name" value="TOBE"/>
    <property type="match status" value="2"/>
</dbReference>
<dbReference type="Gene3D" id="1.10.10.10">
    <property type="entry name" value="Winged helix-like DNA-binding domain superfamily/Winged helix DNA-binding domain"/>
    <property type="match status" value="1"/>
</dbReference>
<dbReference type="AlphaFoldDB" id="A0AAX0LC34"/>
<evidence type="ECO:0000313" key="8">
    <source>
        <dbReference type="Proteomes" id="UP000189728"/>
    </source>
</evidence>
<proteinExistence type="inferred from homology"/>
<dbReference type="Gene3D" id="2.40.50.100">
    <property type="match status" value="2"/>
</dbReference>
<accession>A0AAX0LC34</accession>